<proteinExistence type="predicted"/>
<organism evidence="2 3">
    <name type="scientific">Mycolicibacterium iranicum</name>
    <name type="common">Mycobacterium iranicum</name>
    <dbReference type="NCBI Taxonomy" id="912594"/>
    <lineage>
        <taxon>Bacteria</taxon>
        <taxon>Bacillati</taxon>
        <taxon>Actinomycetota</taxon>
        <taxon>Actinomycetes</taxon>
        <taxon>Mycobacteriales</taxon>
        <taxon>Mycobacteriaceae</taxon>
        <taxon>Mycolicibacterium</taxon>
    </lineage>
</organism>
<comment type="caution">
    <text evidence="2">The sequence shown here is derived from an EMBL/GenBank/DDBJ whole genome shotgun (WGS) entry which is preliminary data.</text>
</comment>
<accession>A0ABT4HS43</accession>
<sequence>MSDGKAAARRYFHGMNTSTSTGRSSAIAAAACAVAGLAAWAAVDRLTDQAVKLGYAARSAPPIVATSPTLWGWLALALVAAGGIGLTAATCWAAVLWRGFATGWVERAVPVVPVWAARAAAASAAAALAVAGAVAVGAPAAGGIATAVLTGYAAAEYADELPRALTVRALIVQTVDPLLGWPGPGAGRVHRVRLRAGVPTCIELRTGPGWSPDALMAVIDAADRSPAAVLAGLTWGFDARRRLVVAAAERKD</sequence>
<dbReference type="Proteomes" id="UP001084650">
    <property type="component" value="Unassembled WGS sequence"/>
</dbReference>
<protein>
    <submittedName>
        <fullName evidence="2">Uncharacterized protein</fullName>
    </submittedName>
</protein>
<dbReference type="EMBL" id="JAPQYE010000033">
    <property type="protein sequence ID" value="MCZ0732497.1"/>
    <property type="molecule type" value="Genomic_DNA"/>
</dbReference>
<gene>
    <name evidence="2" type="ORF">OY187_31075</name>
</gene>
<keyword evidence="3" id="KW-1185">Reference proteome</keyword>
<name>A0ABT4HS43_MYCIR</name>
<keyword evidence="1" id="KW-1133">Transmembrane helix</keyword>
<keyword evidence="1" id="KW-0812">Transmembrane</keyword>
<keyword evidence="1" id="KW-0472">Membrane</keyword>
<reference evidence="2" key="1">
    <citation type="submission" date="2022-12" db="EMBL/GenBank/DDBJ databases">
        <title>Whole genome sequence of Mycolicibacterium iranicum strain SBH312.</title>
        <authorList>
            <person name="Jani J."/>
            <person name="Arifin Mustapha Z."/>
            <person name="Ahmed K."/>
            <person name="Kai Ling C."/>
        </authorList>
    </citation>
    <scope>NUCLEOTIDE SEQUENCE</scope>
    <source>
        <strain evidence="2">SBH312</strain>
    </source>
</reference>
<feature type="transmembrane region" description="Helical" evidence="1">
    <location>
        <begin position="70"/>
        <end position="97"/>
    </location>
</feature>
<evidence type="ECO:0000313" key="3">
    <source>
        <dbReference type="Proteomes" id="UP001084650"/>
    </source>
</evidence>
<evidence type="ECO:0000256" key="1">
    <source>
        <dbReference type="SAM" id="Phobius"/>
    </source>
</evidence>
<dbReference type="RefSeq" id="WP_268788141.1">
    <property type="nucleotide sequence ID" value="NZ_JAPQYE010000033.1"/>
</dbReference>
<evidence type="ECO:0000313" key="2">
    <source>
        <dbReference type="EMBL" id="MCZ0732497.1"/>
    </source>
</evidence>